<proteinExistence type="predicted"/>
<dbReference type="EMBL" id="JAVHNS010000009">
    <property type="protein sequence ID" value="KAK6343353.1"/>
    <property type="molecule type" value="Genomic_DNA"/>
</dbReference>
<accession>A0AAV9UNF9</accession>
<sequence>MRNRLKERLEDASGIEKLRGSVRQDLFDEHHFLQQYPVAIEAPARLADLRLIDMAVAPPQTLRHKPSIDLVQAAQAARQSIWRGLSKMRSIDTLRPAKPAVDLMEAANSARKSRGEQPLPRKVEEFEPELEPELEPVAVAIGTDNSHTPRYTNFSSPTPSHCSSFSNLYAQARGGSSRAGSPFEPTEVLNFSRPSSSRSNIKTLRRRSQSVEYPKPFIQYDNGQRPSTSGSNISNCSSSKSSRVPSNSYKALSPPPIPYNDDDDCESIAELASLFPLPAKTPPGSIKSPCGSVRSRTASMRSPPSSIRIHSRKGTNTSVDSAGSYAAPASDFPLLELFKPPTGDLHEKYKSQSQDIEYVGVKYATPVIHETVIPKVHNIITTEVTRHHHTHEIRQHVQPVLDRQYEPEKHWVQTIDGGFVQVTAEAAERLKSRYKYTTRIEETVSTGKVTSPPMCSYTWKPPRDSRSRARGHTA</sequence>
<evidence type="ECO:0000313" key="2">
    <source>
        <dbReference type="EMBL" id="KAK6343353.1"/>
    </source>
</evidence>
<evidence type="ECO:0000256" key="1">
    <source>
        <dbReference type="SAM" id="MobiDB-lite"/>
    </source>
</evidence>
<feature type="compositionally biased region" description="Polar residues" evidence="1">
    <location>
        <begin position="192"/>
        <end position="202"/>
    </location>
</feature>
<protein>
    <submittedName>
        <fullName evidence="2">Uncharacterized protein</fullName>
    </submittedName>
</protein>
<feature type="region of interest" description="Disordered" evidence="1">
    <location>
        <begin position="283"/>
        <end position="322"/>
    </location>
</feature>
<comment type="caution">
    <text evidence="2">The sequence shown here is derived from an EMBL/GenBank/DDBJ whole genome shotgun (WGS) entry which is preliminary data.</text>
</comment>
<feature type="compositionally biased region" description="Low complexity" evidence="1">
    <location>
        <begin position="227"/>
        <end position="248"/>
    </location>
</feature>
<evidence type="ECO:0000313" key="3">
    <source>
        <dbReference type="Proteomes" id="UP001373714"/>
    </source>
</evidence>
<keyword evidence="3" id="KW-1185">Reference proteome</keyword>
<dbReference type="AlphaFoldDB" id="A0AAV9UNF9"/>
<organism evidence="2 3">
    <name type="scientific">Orbilia blumenaviensis</name>
    <dbReference type="NCBI Taxonomy" id="1796055"/>
    <lineage>
        <taxon>Eukaryota</taxon>
        <taxon>Fungi</taxon>
        <taxon>Dikarya</taxon>
        <taxon>Ascomycota</taxon>
        <taxon>Pezizomycotina</taxon>
        <taxon>Orbiliomycetes</taxon>
        <taxon>Orbiliales</taxon>
        <taxon>Orbiliaceae</taxon>
        <taxon>Orbilia</taxon>
    </lineage>
</organism>
<feature type="compositionally biased region" description="Low complexity" evidence="1">
    <location>
        <begin position="299"/>
        <end position="308"/>
    </location>
</feature>
<feature type="region of interest" description="Disordered" evidence="1">
    <location>
        <begin position="455"/>
        <end position="474"/>
    </location>
</feature>
<reference evidence="2 3" key="1">
    <citation type="submission" date="2019-10" db="EMBL/GenBank/DDBJ databases">
        <authorList>
            <person name="Palmer J.M."/>
        </authorList>
    </citation>
    <scope>NUCLEOTIDE SEQUENCE [LARGE SCALE GENOMIC DNA]</scope>
    <source>
        <strain evidence="2 3">TWF730</strain>
    </source>
</reference>
<name>A0AAV9UNF9_9PEZI</name>
<dbReference type="Proteomes" id="UP001373714">
    <property type="component" value="Unassembled WGS sequence"/>
</dbReference>
<feature type="region of interest" description="Disordered" evidence="1">
    <location>
        <begin position="173"/>
        <end position="257"/>
    </location>
</feature>
<gene>
    <name evidence="2" type="ORF">TWF730_010944</name>
</gene>